<evidence type="ECO:0000313" key="2">
    <source>
        <dbReference type="Proteomes" id="UP000006462"/>
    </source>
</evidence>
<comment type="caution">
    <text evidence="1">The sequence shown here is derived from an EMBL/GenBank/DDBJ whole genome shotgun (WGS) entry which is preliminary data.</text>
</comment>
<proteinExistence type="predicted"/>
<evidence type="ECO:0000313" key="1">
    <source>
        <dbReference type="EMBL" id="EFB89758.1"/>
    </source>
</evidence>
<dbReference type="Proteomes" id="UP000006462">
    <property type="component" value="Unassembled WGS sequence"/>
</dbReference>
<reference evidence="1 2" key="1">
    <citation type="submission" date="2009-12" db="EMBL/GenBank/DDBJ databases">
        <authorList>
            <person name="Shrivastava S."/>
            <person name="Madupu R."/>
            <person name="Durkin A.S."/>
            <person name="Torralba M."/>
            <person name="Methe B."/>
            <person name="Sutton G.G."/>
            <person name="Strausberg R.L."/>
            <person name="Nelson K.E."/>
        </authorList>
    </citation>
    <scope>NUCLEOTIDE SEQUENCE [LARGE SCALE GENOMIC DNA]</scope>
    <source>
        <strain evidence="1 2">W5455</strain>
    </source>
</reference>
<protein>
    <submittedName>
        <fullName evidence="1">Uncharacterized protein</fullName>
    </submittedName>
</protein>
<organism evidence="1 2">
    <name type="scientific">Pyramidobacter piscolens W5455</name>
    <dbReference type="NCBI Taxonomy" id="352165"/>
    <lineage>
        <taxon>Bacteria</taxon>
        <taxon>Thermotogati</taxon>
        <taxon>Synergistota</taxon>
        <taxon>Synergistia</taxon>
        <taxon>Synergistales</taxon>
        <taxon>Dethiosulfovibrionaceae</taxon>
        <taxon>Pyramidobacter</taxon>
    </lineage>
</organism>
<accession>A0ABM9ZSE4</accession>
<name>A0ABM9ZSE4_9BACT</name>
<sequence length="41" mass="4015">MRYELSPLRLIFVCARVDVVSVFAGATLSGTGSGAGGAGAG</sequence>
<gene>
    <name evidence="1" type="ORF">HMPREF7215_2572</name>
</gene>
<keyword evidence="2" id="KW-1185">Reference proteome</keyword>
<dbReference type="EMBL" id="ADFP01000121">
    <property type="protein sequence ID" value="EFB89758.1"/>
    <property type="molecule type" value="Genomic_DNA"/>
</dbReference>